<dbReference type="KEGG" id="sjp:SJA_C1-11790"/>
<proteinExistence type="predicted"/>
<dbReference type="EMBL" id="AP010803">
    <property type="protein sequence ID" value="BAI96013.1"/>
    <property type="molecule type" value="Genomic_DNA"/>
</dbReference>
<feature type="compositionally biased region" description="Basic and acidic residues" evidence="1">
    <location>
        <begin position="152"/>
        <end position="163"/>
    </location>
</feature>
<keyword evidence="3" id="KW-1185">Reference proteome</keyword>
<organism evidence="2 3">
    <name type="scientific">Sphingobium indicum (strain DSM 16413 / CCM 7287 / MTCC 6362 / UT26 / NBRC 101211 / UT26S)</name>
    <name type="common">Sphingobium japonicum</name>
    <dbReference type="NCBI Taxonomy" id="452662"/>
    <lineage>
        <taxon>Bacteria</taxon>
        <taxon>Pseudomonadati</taxon>
        <taxon>Pseudomonadota</taxon>
        <taxon>Alphaproteobacteria</taxon>
        <taxon>Sphingomonadales</taxon>
        <taxon>Sphingomonadaceae</taxon>
        <taxon>Sphingobium</taxon>
    </lineage>
</organism>
<dbReference type="HOGENOM" id="CLU_1244664_0_0_5"/>
<feature type="region of interest" description="Disordered" evidence="1">
    <location>
        <begin position="188"/>
        <end position="222"/>
    </location>
</feature>
<evidence type="ECO:0000313" key="3">
    <source>
        <dbReference type="Proteomes" id="UP000007753"/>
    </source>
</evidence>
<name>D4Z081_SPHIU</name>
<accession>D4Z081</accession>
<evidence type="ECO:0000313" key="2">
    <source>
        <dbReference type="EMBL" id="BAI96013.1"/>
    </source>
</evidence>
<dbReference type="Proteomes" id="UP000007753">
    <property type="component" value="Chromosome 1"/>
</dbReference>
<feature type="region of interest" description="Disordered" evidence="1">
    <location>
        <begin position="1"/>
        <end position="31"/>
    </location>
</feature>
<evidence type="ECO:0000256" key="1">
    <source>
        <dbReference type="SAM" id="MobiDB-lite"/>
    </source>
</evidence>
<feature type="compositionally biased region" description="Basic residues" evidence="1">
    <location>
        <begin position="1"/>
        <end position="25"/>
    </location>
</feature>
<feature type="compositionally biased region" description="Basic and acidic residues" evidence="1">
    <location>
        <begin position="124"/>
        <end position="134"/>
    </location>
</feature>
<protein>
    <submittedName>
        <fullName evidence="2">Uncharacterized protein</fullName>
    </submittedName>
</protein>
<feature type="region of interest" description="Disordered" evidence="1">
    <location>
        <begin position="121"/>
        <end position="163"/>
    </location>
</feature>
<sequence length="222" mass="25470">MSGNRHDHRRAGKTKHSLPFHHHQSPSREGPFDRWALLEIGKACPRQASKTDPPRRDDCEGFGPELLVSHRSKRIGSRLSRAMLQPPSTEAARPNLVGSIMPIRPYMCIYTFMPVNRYRQGRRNGIDPAEKETPPEQAPRRGQGSGRRHSKGKSDEPRSRNSDQRFKGLRFWGLRFWGLRFWGLRSANRARPSSPKAKEPRLLRRRAGLQLGRTQARACGRQ</sequence>
<dbReference type="AlphaFoldDB" id="D4Z081"/>
<reference evidence="2 3" key="1">
    <citation type="journal article" date="2010" name="J. Bacteriol.">
        <title>Complete genome sequence of the representative gamma-hexachlorocyclohexane-degrading bacterium Sphingobium japonicum UT26.</title>
        <authorList>
            <person name="Nagata Y."/>
            <person name="Ohtsubo Y."/>
            <person name="Endo R."/>
            <person name="Ichikawa N."/>
            <person name="Ankai A."/>
            <person name="Oguchi A."/>
            <person name="Fukui S."/>
            <person name="Fujita N."/>
            <person name="Tsuda M."/>
        </authorList>
    </citation>
    <scope>NUCLEOTIDE SEQUENCE [LARGE SCALE GENOMIC DNA]</scope>
    <source>
        <strain evidence="3">DSM 16413 / CCM 7287 / MTCC 6362 / UT26 / NBRC 101211 / UT26S</strain>
    </source>
</reference>
<gene>
    <name evidence="2" type="ordered locus">SJA_C1-11790</name>
</gene>